<protein>
    <submittedName>
        <fullName evidence="2">Uncharacterized protein</fullName>
    </submittedName>
</protein>
<keyword evidence="3" id="KW-1185">Reference proteome</keyword>
<accession>A0ABP0FVU1</accession>
<comment type="caution">
    <text evidence="2">The sequence shown here is derived from an EMBL/GenBank/DDBJ whole genome shotgun (WGS) entry which is preliminary data.</text>
</comment>
<evidence type="ECO:0000313" key="2">
    <source>
        <dbReference type="EMBL" id="CAK8683290.1"/>
    </source>
</evidence>
<evidence type="ECO:0000256" key="1">
    <source>
        <dbReference type="SAM" id="MobiDB-lite"/>
    </source>
</evidence>
<organism evidence="2 3">
    <name type="scientific">Clavelina lepadiformis</name>
    <name type="common">Light-bulb sea squirt</name>
    <name type="synonym">Ascidia lepadiformis</name>
    <dbReference type="NCBI Taxonomy" id="159417"/>
    <lineage>
        <taxon>Eukaryota</taxon>
        <taxon>Metazoa</taxon>
        <taxon>Chordata</taxon>
        <taxon>Tunicata</taxon>
        <taxon>Ascidiacea</taxon>
        <taxon>Aplousobranchia</taxon>
        <taxon>Clavelinidae</taxon>
        <taxon>Clavelina</taxon>
    </lineage>
</organism>
<reference evidence="2 3" key="1">
    <citation type="submission" date="2024-02" db="EMBL/GenBank/DDBJ databases">
        <authorList>
            <person name="Daric V."/>
            <person name="Darras S."/>
        </authorList>
    </citation>
    <scope>NUCLEOTIDE SEQUENCE [LARGE SCALE GENOMIC DNA]</scope>
</reference>
<feature type="compositionally biased region" description="Basic and acidic residues" evidence="1">
    <location>
        <begin position="27"/>
        <end position="43"/>
    </location>
</feature>
<gene>
    <name evidence="2" type="ORF">CVLEPA_LOCUS14378</name>
</gene>
<evidence type="ECO:0000313" key="3">
    <source>
        <dbReference type="Proteomes" id="UP001642483"/>
    </source>
</evidence>
<feature type="region of interest" description="Disordered" evidence="1">
    <location>
        <begin position="1"/>
        <end position="49"/>
    </location>
</feature>
<sequence length="1132" mass="128162">MMDTSKKKASKLTAGRYKLIRPCHPNRGGDIDDLPKAQSEKPETTISAQGQVIQESGSGQRIGLQPPSNEAVKQEIDTVTQYLKNLGLVETLEKFTSELLQNNDLPYNPYPSYIKRFRRLAERFHVMKTPLSVIKRRLDAPVYNVGQGILYGIKKPNTNIWGLQHIVAHVNAKTVESYRHMIESSTVISENISQKLNQQISIFTTLCGPCIFSHSFYEDWSEIAVKLTVLVTAAKDMNSAARTFAHILVEDIKLIESHKMHHFTELIVPVEEKNGWNSITFSNSEIKDSLSTDLLQGSDFFKFIILAAVARRRISVNCVLNQSDTNTKPNYIPVVKMYHMMFLQTNAPQNTVERGKSLEKTTKSLPQLVMSTLPYQALYEGLFLDRSQADLYITTFQKHFKLKSEGSSKTTTKLDPLHRDILGSVVQAWQLKVASSVLENEVFATLHYMLLIHLTQTRTKSFAKHLEEDFAIQISRCFSGSLFRIHKALSIAPSILSLVTSFAASDILKHLIAKFHKELVDVVDRDMSTRSTEMKLLKELVVSMTENYGNASLNPNMLHQLQHFILYVSLGLAEDTVELLPAVLAMKSQINLLYPNQVPTKYAFEKLKNQHGIQNTSWIESDKLKLNKEICDANSQAPKNIARHYSLFQYCADIRIDETWKEFLERLLLYEDHLPPNPYPILISLLRRSSMSVQTLFESTRAVVSRLQQHKIVAVDDVANIYNVTGTSAYGQRPSLQFVHPLGFRQVSDVVTKLASSSPGDTVAGLPVLLGNFLVVFCTGITLTSCWYGNISPYLGTLEMDEHCYIQGPKNQINQASATLARKVFSDLQTYRKNGVVTYQARFGEIVMDIKNLTTSSTRFESEFMAAVNGNKVIQLIVYFPLAWRYILVKKRFLVYYKDELSGRTLPMFKISTTTDRRNCTIFLDPNDASYCLRAFKSPTMSDDKSIKNLWHMLEWPQVLQKLIARSQVFMANDLGSSISSTLTEKEAHAILAFSWRYYNSTPGQVDYVMSLVDGLKAVVDFTASSNNDNAEQLTPFNSKLFEEMFFDCRNKLNEVVERASSLNPASMSSLLLKLMDNVAYKDSSSGLRVNNIKRSVKALRDVKGYLWAIRNCTADDLLEVSPLVKDCILKL</sequence>
<dbReference type="EMBL" id="CAWYQH010000097">
    <property type="protein sequence ID" value="CAK8683290.1"/>
    <property type="molecule type" value="Genomic_DNA"/>
</dbReference>
<dbReference type="Proteomes" id="UP001642483">
    <property type="component" value="Unassembled WGS sequence"/>
</dbReference>
<proteinExistence type="predicted"/>
<name>A0ABP0FVU1_CLALP</name>